<dbReference type="NCBIfam" id="NF003547">
    <property type="entry name" value="PRK05205.1-3"/>
    <property type="match status" value="1"/>
</dbReference>
<dbReference type="Proteomes" id="UP000579647">
    <property type="component" value="Unassembled WGS sequence"/>
</dbReference>
<keyword evidence="2 4" id="KW-0805">Transcription regulation</keyword>
<gene>
    <name evidence="4" type="primary">pyrR</name>
    <name evidence="7" type="ORF">HNR07_002849</name>
</gene>
<dbReference type="Pfam" id="PF00156">
    <property type="entry name" value="Pribosyltran"/>
    <property type="match status" value="1"/>
</dbReference>
<dbReference type="InterPro" id="IPR029057">
    <property type="entry name" value="PRTase-like"/>
</dbReference>
<feature type="short sequence motif" description="PRPP-binding" evidence="4">
    <location>
        <begin position="127"/>
        <end position="139"/>
    </location>
</feature>
<name>A0A840W6N6_9ACTN</name>
<dbReference type="Gene3D" id="3.40.50.2020">
    <property type="match status" value="1"/>
</dbReference>
<comment type="caution">
    <text evidence="7">The sequence shown here is derived from an EMBL/GenBank/DDBJ whole genome shotgun (WGS) entry which is preliminary data.</text>
</comment>
<evidence type="ECO:0000256" key="3">
    <source>
        <dbReference type="ARBA" id="ARBA00023163"/>
    </source>
</evidence>
<dbReference type="EMBL" id="JACHDO010000001">
    <property type="protein sequence ID" value="MBB5491712.1"/>
    <property type="molecule type" value="Genomic_DNA"/>
</dbReference>
<dbReference type="InterPro" id="IPR050137">
    <property type="entry name" value="PyrR_bifunctional"/>
</dbReference>
<dbReference type="NCBIfam" id="NF003549">
    <property type="entry name" value="PRK05205.1-5"/>
    <property type="match status" value="1"/>
</dbReference>
<dbReference type="InterPro" id="IPR000836">
    <property type="entry name" value="PRTase_dom"/>
</dbReference>
<evidence type="ECO:0000256" key="2">
    <source>
        <dbReference type="ARBA" id="ARBA00023015"/>
    </source>
</evidence>
<comment type="function">
    <text evidence="4">Regulates the transcription of the pyrimidine nucleotide (pyr) operon in response to exogenous pyrimidines.</text>
</comment>
<keyword evidence="3 4" id="KW-0804">Transcription</keyword>
<evidence type="ECO:0000313" key="8">
    <source>
        <dbReference type="Proteomes" id="UP000579647"/>
    </source>
</evidence>
<keyword evidence="4 7" id="KW-0808">Transferase</keyword>
<evidence type="ECO:0000256" key="1">
    <source>
        <dbReference type="ARBA" id="ARBA00005565"/>
    </source>
</evidence>
<protein>
    <recommendedName>
        <fullName evidence="4">Bifunctional protein PyrR</fullName>
    </recommendedName>
    <domain>
        <recommendedName>
            <fullName evidence="4">Pyrimidine operon regulatory protein</fullName>
        </recommendedName>
    </domain>
    <domain>
        <recommendedName>
            <fullName evidence="4">Uracil phosphoribosyltransferase</fullName>
            <shortName evidence="4">UPRTase</shortName>
            <ecNumber evidence="4">2.4.2.9</ecNumber>
        </recommendedName>
    </domain>
</protein>
<evidence type="ECO:0000259" key="6">
    <source>
        <dbReference type="Pfam" id="PF00156"/>
    </source>
</evidence>
<dbReference type="InterPro" id="IPR023050">
    <property type="entry name" value="PyrR"/>
</dbReference>
<feature type="region of interest" description="Disordered" evidence="5">
    <location>
        <begin position="205"/>
        <end position="260"/>
    </location>
</feature>
<dbReference type="SUPFAM" id="SSF53271">
    <property type="entry name" value="PRTase-like"/>
    <property type="match status" value="1"/>
</dbReference>
<dbReference type="RefSeq" id="WP_376769920.1">
    <property type="nucleotide sequence ID" value="NZ_BAAAKM010000020.1"/>
</dbReference>
<keyword evidence="8" id="KW-1185">Reference proteome</keyword>
<organism evidence="7 8">
    <name type="scientific">Nocardiopsis metallicus</name>
    <dbReference type="NCBI Taxonomy" id="179819"/>
    <lineage>
        <taxon>Bacteria</taxon>
        <taxon>Bacillati</taxon>
        <taxon>Actinomycetota</taxon>
        <taxon>Actinomycetes</taxon>
        <taxon>Streptosporangiales</taxon>
        <taxon>Nocardiopsidaceae</taxon>
        <taxon>Nocardiopsis</taxon>
    </lineage>
</organism>
<dbReference type="FunFam" id="3.40.50.2020:FF:000020">
    <property type="entry name" value="Bifunctional protein PyrR"/>
    <property type="match status" value="1"/>
</dbReference>
<dbReference type="GO" id="GO:0006355">
    <property type="term" value="P:regulation of DNA-templated transcription"/>
    <property type="evidence" value="ECO:0007669"/>
    <property type="project" value="UniProtKB-UniRule"/>
</dbReference>
<dbReference type="PANTHER" id="PTHR11608:SF0">
    <property type="entry name" value="BIFUNCTIONAL PROTEIN PYRR"/>
    <property type="match status" value="1"/>
</dbReference>
<feature type="domain" description="Phosphoribosyltransferase" evidence="6">
    <location>
        <begin position="34"/>
        <end position="177"/>
    </location>
</feature>
<evidence type="ECO:0000313" key="7">
    <source>
        <dbReference type="EMBL" id="MBB5491712.1"/>
    </source>
</evidence>
<keyword evidence="4 7" id="KW-0328">Glycosyltransferase</keyword>
<comment type="catalytic activity">
    <reaction evidence="4">
        <text>UMP + diphosphate = 5-phospho-alpha-D-ribose 1-diphosphate + uracil</text>
        <dbReference type="Rhea" id="RHEA:13017"/>
        <dbReference type="ChEBI" id="CHEBI:17568"/>
        <dbReference type="ChEBI" id="CHEBI:33019"/>
        <dbReference type="ChEBI" id="CHEBI:57865"/>
        <dbReference type="ChEBI" id="CHEBI:58017"/>
        <dbReference type="EC" id="2.4.2.9"/>
    </reaction>
</comment>
<comment type="similarity">
    <text evidence="1 4">Belongs to the purine/pyrimidine phosphoribosyltransferase family. PyrR subfamily.</text>
</comment>
<dbReference type="AlphaFoldDB" id="A0A840W6N6"/>
<feature type="region of interest" description="Disordered" evidence="5">
    <location>
        <begin position="1"/>
        <end position="33"/>
    </location>
</feature>
<dbReference type="CDD" id="cd06223">
    <property type="entry name" value="PRTases_typeI"/>
    <property type="match status" value="1"/>
</dbReference>
<dbReference type="HAMAP" id="MF_01219">
    <property type="entry name" value="PyrR"/>
    <property type="match status" value="1"/>
</dbReference>
<reference evidence="7 8" key="1">
    <citation type="submission" date="2020-08" db="EMBL/GenBank/DDBJ databases">
        <title>Sequencing the genomes of 1000 actinobacteria strains.</title>
        <authorList>
            <person name="Klenk H.-P."/>
        </authorList>
    </citation>
    <scope>NUCLEOTIDE SEQUENCE [LARGE SCALE GENOMIC DNA]</scope>
    <source>
        <strain evidence="7 8">DSM 44598</strain>
    </source>
</reference>
<accession>A0A840W6N6</accession>
<dbReference type="EC" id="2.4.2.9" evidence="4"/>
<comment type="function">
    <text evidence="4">Also displays a weak uracil phosphoribosyltransferase activity which is not physiologically significant.</text>
</comment>
<dbReference type="PANTHER" id="PTHR11608">
    <property type="entry name" value="BIFUNCTIONAL PROTEIN PYRR"/>
    <property type="match status" value="1"/>
</dbReference>
<feature type="compositionally biased region" description="Polar residues" evidence="5">
    <location>
        <begin position="239"/>
        <end position="252"/>
    </location>
</feature>
<evidence type="ECO:0000256" key="4">
    <source>
        <dbReference type="HAMAP-Rule" id="MF_01219"/>
    </source>
</evidence>
<sequence>MRARKPTEGDTGSGVPAPASEVPETPDVPEGTRAVLDGNEINRALTRIAHEVLERTKGGEHVTLLGIPSRGVPLAERLARRIEQVEDLSVPFGSLDITMYRDDLHLAPARALGKTEIPAGGLDDRTVVLVDDVLFSGRTVRAALDALGDLGRPRAVQLAVLVDRGHRELPIRADYVGKNLPTSLREGVTVLLSETDGQDAVLLGPAKARPSPALPSPATARKGHASRAVPPSYRDPRSNPASSPGTGTTADNAGSKEGDA</sequence>
<evidence type="ECO:0000256" key="5">
    <source>
        <dbReference type="SAM" id="MobiDB-lite"/>
    </source>
</evidence>
<dbReference type="GO" id="GO:0004845">
    <property type="term" value="F:uracil phosphoribosyltransferase activity"/>
    <property type="evidence" value="ECO:0007669"/>
    <property type="project" value="UniProtKB-UniRule"/>
</dbReference>
<proteinExistence type="inferred from homology"/>